<comment type="cofactor">
    <cofactor evidence="1">
        <name>Mg(2+)</name>
        <dbReference type="ChEBI" id="CHEBI:18420"/>
    </cofactor>
</comment>
<dbReference type="InterPro" id="IPR027417">
    <property type="entry name" value="P-loop_NTPase"/>
</dbReference>
<keyword evidence="1" id="KW-0227">DNA damage</keyword>
<organism evidence="3 4">
    <name type="scientific">Trichonephila inaurata madagascariensis</name>
    <dbReference type="NCBI Taxonomy" id="2747483"/>
    <lineage>
        <taxon>Eukaryota</taxon>
        <taxon>Metazoa</taxon>
        <taxon>Ecdysozoa</taxon>
        <taxon>Arthropoda</taxon>
        <taxon>Chelicerata</taxon>
        <taxon>Arachnida</taxon>
        <taxon>Araneae</taxon>
        <taxon>Araneomorphae</taxon>
        <taxon>Entelegynae</taxon>
        <taxon>Araneoidea</taxon>
        <taxon>Nephilidae</taxon>
        <taxon>Trichonephila</taxon>
        <taxon>Trichonephila inaurata</taxon>
    </lineage>
</organism>
<keyword evidence="1" id="KW-0234">DNA repair</keyword>
<dbReference type="GO" id="GO:0043139">
    <property type="term" value="F:5'-3' DNA helicase activity"/>
    <property type="evidence" value="ECO:0007669"/>
    <property type="project" value="UniProtKB-EC"/>
</dbReference>
<protein>
    <recommendedName>
        <fullName evidence="1">ATP-dependent DNA helicase</fullName>
        <ecNumber evidence="1">5.6.2.3</ecNumber>
    </recommendedName>
</protein>
<comment type="similarity">
    <text evidence="1">Belongs to the helicase family.</text>
</comment>
<dbReference type="GO" id="GO:0016787">
    <property type="term" value="F:hydrolase activity"/>
    <property type="evidence" value="ECO:0007669"/>
    <property type="project" value="UniProtKB-KW"/>
</dbReference>
<dbReference type="GO" id="GO:0006310">
    <property type="term" value="P:DNA recombination"/>
    <property type="evidence" value="ECO:0007669"/>
    <property type="project" value="UniProtKB-KW"/>
</dbReference>
<keyword evidence="1" id="KW-0378">Hydrolase</keyword>
<dbReference type="GO" id="GO:0006281">
    <property type="term" value="P:DNA repair"/>
    <property type="evidence" value="ECO:0007669"/>
    <property type="project" value="UniProtKB-KW"/>
</dbReference>
<reference evidence="3" key="1">
    <citation type="submission" date="2020-08" db="EMBL/GenBank/DDBJ databases">
        <title>Multicomponent nature underlies the extraordinary mechanical properties of spider dragline silk.</title>
        <authorList>
            <person name="Kono N."/>
            <person name="Nakamura H."/>
            <person name="Mori M."/>
            <person name="Yoshida Y."/>
            <person name="Ohtoshi R."/>
            <person name="Malay A.D."/>
            <person name="Moran D.A.P."/>
            <person name="Tomita M."/>
            <person name="Numata K."/>
            <person name="Arakawa K."/>
        </authorList>
    </citation>
    <scope>NUCLEOTIDE SEQUENCE</scope>
</reference>
<keyword evidence="1" id="KW-0347">Helicase</keyword>
<dbReference type="EMBL" id="BMAV01021728">
    <property type="protein sequence ID" value="GFY76035.1"/>
    <property type="molecule type" value="Genomic_DNA"/>
</dbReference>
<keyword evidence="4" id="KW-1185">Reference proteome</keyword>
<accession>A0A8X6YS55</accession>
<dbReference type="AlphaFoldDB" id="A0A8X6YS55"/>
<evidence type="ECO:0000256" key="1">
    <source>
        <dbReference type="RuleBase" id="RU363044"/>
    </source>
</evidence>
<dbReference type="SUPFAM" id="SSF52540">
    <property type="entry name" value="P-loop containing nucleoside triphosphate hydrolases"/>
    <property type="match status" value="1"/>
</dbReference>
<keyword evidence="1" id="KW-0233">DNA recombination</keyword>
<comment type="catalytic activity">
    <reaction evidence="1">
        <text>ATP + H2O = ADP + phosphate + H(+)</text>
        <dbReference type="Rhea" id="RHEA:13065"/>
        <dbReference type="ChEBI" id="CHEBI:15377"/>
        <dbReference type="ChEBI" id="CHEBI:15378"/>
        <dbReference type="ChEBI" id="CHEBI:30616"/>
        <dbReference type="ChEBI" id="CHEBI:43474"/>
        <dbReference type="ChEBI" id="CHEBI:456216"/>
        <dbReference type="EC" id="5.6.2.3"/>
    </reaction>
</comment>
<dbReference type="Pfam" id="PF05970">
    <property type="entry name" value="PIF1"/>
    <property type="match status" value="1"/>
</dbReference>
<dbReference type="Proteomes" id="UP000886998">
    <property type="component" value="Unassembled WGS sequence"/>
</dbReference>
<dbReference type="EC" id="5.6.2.3" evidence="1"/>
<keyword evidence="1" id="KW-0067">ATP-binding</keyword>
<sequence>MPAPNRPAADIINNDVQREHQFDMTFLATFVVDNEQLLTAEQRNVYDQINVSIAARQGGFFFLDAPGGTGKTFLI</sequence>
<dbReference type="GO" id="GO:0005524">
    <property type="term" value="F:ATP binding"/>
    <property type="evidence" value="ECO:0007669"/>
    <property type="project" value="UniProtKB-KW"/>
</dbReference>
<dbReference type="Gene3D" id="3.40.50.300">
    <property type="entry name" value="P-loop containing nucleotide triphosphate hydrolases"/>
    <property type="match status" value="1"/>
</dbReference>
<evidence type="ECO:0000313" key="4">
    <source>
        <dbReference type="Proteomes" id="UP000886998"/>
    </source>
</evidence>
<evidence type="ECO:0000259" key="2">
    <source>
        <dbReference type="Pfam" id="PF05970"/>
    </source>
</evidence>
<feature type="domain" description="DNA helicase Pif1-like DEAD-box helicase" evidence="2">
    <location>
        <begin position="38"/>
        <end position="74"/>
    </location>
</feature>
<keyword evidence="1" id="KW-0547">Nucleotide-binding</keyword>
<dbReference type="OrthoDB" id="6615588at2759"/>
<evidence type="ECO:0000313" key="3">
    <source>
        <dbReference type="EMBL" id="GFY76035.1"/>
    </source>
</evidence>
<comment type="caution">
    <text evidence="3">The sequence shown here is derived from an EMBL/GenBank/DDBJ whole genome shotgun (WGS) entry which is preliminary data.</text>
</comment>
<dbReference type="InterPro" id="IPR010285">
    <property type="entry name" value="DNA_helicase_pif1-like_DEAD"/>
</dbReference>
<dbReference type="GO" id="GO:0000723">
    <property type="term" value="P:telomere maintenance"/>
    <property type="evidence" value="ECO:0007669"/>
    <property type="project" value="InterPro"/>
</dbReference>
<name>A0A8X6YS55_9ARAC</name>
<gene>
    <name evidence="3" type="primary">g.44751</name>
    <name evidence="3" type="ORF">TNIN_99851</name>
</gene>
<proteinExistence type="inferred from homology"/>